<feature type="compositionally biased region" description="Basic and acidic residues" evidence="1">
    <location>
        <begin position="135"/>
        <end position="153"/>
    </location>
</feature>
<keyword evidence="2" id="KW-0472">Membrane</keyword>
<sequence>MRGVALGAALALGSADAYKIFQQKLPNGAGVPGVHALGHERDGGGPNNAFGLDFIAARFEWTPEFCRKDSDGDGQTNGQELGDPCCQFVHRQNPAVRWTQGVSHPGDAESTSDPKLWADVVCGDDAPTETAQAAELKEEKEEEKKEDKEKEETALLAAEQPQEQLGAALQSSAMLSAVALTAVVVYLVVVRTGRRSARNLPIFRQRRGGGSV</sequence>
<accession>A0A9W6YC69</accession>
<proteinExistence type="predicted"/>
<organism evidence="4 5">
    <name type="scientific">Phytophthora fragariaefolia</name>
    <dbReference type="NCBI Taxonomy" id="1490495"/>
    <lineage>
        <taxon>Eukaryota</taxon>
        <taxon>Sar</taxon>
        <taxon>Stramenopiles</taxon>
        <taxon>Oomycota</taxon>
        <taxon>Peronosporomycetes</taxon>
        <taxon>Peronosporales</taxon>
        <taxon>Peronosporaceae</taxon>
        <taxon>Phytophthora</taxon>
    </lineage>
</organism>
<name>A0A9W6YC69_9STRA</name>
<comment type="caution">
    <text evidence="4">The sequence shown here is derived from an EMBL/GenBank/DDBJ whole genome shotgun (WGS) entry which is preliminary data.</text>
</comment>
<evidence type="ECO:0000313" key="5">
    <source>
        <dbReference type="Proteomes" id="UP001165121"/>
    </source>
</evidence>
<gene>
    <name evidence="4" type="ORF">Pfra01_002581000</name>
</gene>
<dbReference type="EMBL" id="BSXT01005078">
    <property type="protein sequence ID" value="GMF59639.1"/>
    <property type="molecule type" value="Genomic_DNA"/>
</dbReference>
<feature type="transmembrane region" description="Helical" evidence="2">
    <location>
        <begin position="167"/>
        <end position="189"/>
    </location>
</feature>
<dbReference type="InterPro" id="IPR057626">
    <property type="entry name" value="S-S_Temptin"/>
</dbReference>
<dbReference type="Proteomes" id="UP001165121">
    <property type="component" value="Unassembled WGS sequence"/>
</dbReference>
<dbReference type="InterPro" id="IPR055313">
    <property type="entry name" value="Temptin-like"/>
</dbReference>
<evidence type="ECO:0000256" key="1">
    <source>
        <dbReference type="SAM" id="MobiDB-lite"/>
    </source>
</evidence>
<dbReference type="PANTHER" id="PTHR34737">
    <property type="entry name" value="EF-HAND DOMAIN-CONTAINING PROTEIN"/>
    <property type="match status" value="1"/>
</dbReference>
<dbReference type="OrthoDB" id="129121at2759"/>
<evidence type="ECO:0000256" key="2">
    <source>
        <dbReference type="SAM" id="Phobius"/>
    </source>
</evidence>
<dbReference type="PANTHER" id="PTHR34737:SF2">
    <property type="entry name" value="EF-HAND DOMAIN-CONTAINING PROTEIN"/>
    <property type="match status" value="1"/>
</dbReference>
<keyword evidence="2" id="KW-0812">Transmembrane</keyword>
<feature type="region of interest" description="Disordered" evidence="1">
    <location>
        <begin position="134"/>
        <end position="153"/>
    </location>
</feature>
<evidence type="ECO:0000259" key="3">
    <source>
        <dbReference type="Pfam" id="PF24784"/>
    </source>
</evidence>
<evidence type="ECO:0000313" key="4">
    <source>
        <dbReference type="EMBL" id="GMF59639.1"/>
    </source>
</evidence>
<keyword evidence="5" id="KW-1185">Reference proteome</keyword>
<dbReference type="Pfam" id="PF24784">
    <property type="entry name" value="Temptin_C"/>
    <property type="match status" value="1"/>
</dbReference>
<protein>
    <submittedName>
        <fullName evidence="4">Unnamed protein product</fullName>
    </submittedName>
</protein>
<reference evidence="4" key="1">
    <citation type="submission" date="2023-04" db="EMBL/GenBank/DDBJ databases">
        <title>Phytophthora fragariaefolia NBRC 109709.</title>
        <authorList>
            <person name="Ichikawa N."/>
            <person name="Sato H."/>
            <person name="Tonouchi N."/>
        </authorList>
    </citation>
    <scope>NUCLEOTIDE SEQUENCE</scope>
    <source>
        <strain evidence="4">NBRC 109709</strain>
    </source>
</reference>
<feature type="domain" description="Temptin Cys/Cys disulfide" evidence="3">
    <location>
        <begin position="16"/>
        <end position="107"/>
    </location>
</feature>
<dbReference type="AlphaFoldDB" id="A0A9W6YC69"/>
<keyword evidence="2" id="KW-1133">Transmembrane helix</keyword>